<keyword evidence="2" id="KW-1185">Reference proteome</keyword>
<organism evidence="1 2">
    <name type="scientific">Halolamina salina</name>
    <dbReference type="NCBI Taxonomy" id="1220023"/>
    <lineage>
        <taxon>Archaea</taxon>
        <taxon>Methanobacteriati</taxon>
        <taxon>Methanobacteriota</taxon>
        <taxon>Stenosarchaea group</taxon>
        <taxon>Halobacteria</taxon>
        <taxon>Halobacteriales</taxon>
        <taxon>Haloferacaceae</taxon>
    </lineage>
</organism>
<comment type="caution">
    <text evidence="1">The sequence shown here is derived from an EMBL/GenBank/DDBJ whole genome shotgun (WGS) entry which is preliminary data.</text>
</comment>
<name>A0ABD6B891_9EURY</name>
<evidence type="ECO:0000313" key="1">
    <source>
        <dbReference type="EMBL" id="MFD1527129.1"/>
    </source>
</evidence>
<protein>
    <submittedName>
        <fullName evidence="1">Threonine synthase</fullName>
    </submittedName>
</protein>
<sequence>MSRVCWQCGSRTDDERRVRCDCGEPLWLDTDPESVPDSWPDRVESMWDVLPLLGVDRPEPSAGLPTAAGGTPLLRGETLDAEGVTVHVKHE</sequence>
<dbReference type="AlphaFoldDB" id="A0ABD6B891"/>
<feature type="non-terminal residue" evidence="1">
    <location>
        <position position="91"/>
    </location>
</feature>
<dbReference type="EMBL" id="JBHUDH010000148">
    <property type="protein sequence ID" value="MFD1527129.1"/>
    <property type="molecule type" value="Genomic_DNA"/>
</dbReference>
<gene>
    <name evidence="1" type="ORF">ACFR9S_12645</name>
</gene>
<reference evidence="1 2" key="1">
    <citation type="journal article" date="2019" name="Int. J. Syst. Evol. Microbiol.">
        <title>The Global Catalogue of Microorganisms (GCM) 10K type strain sequencing project: providing services to taxonomists for standard genome sequencing and annotation.</title>
        <authorList>
            <consortium name="The Broad Institute Genomics Platform"/>
            <consortium name="The Broad Institute Genome Sequencing Center for Infectious Disease"/>
            <person name="Wu L."/>
            <person name="Ma J."/>
        </authorList>
    </citation>
    <scope>NUCLEOTIDE SEQUENCE [LARGE SCALE GENOMIC DNA]</scope>
    <source>
        <strain evidence="1 2">CGMCC 1.12285</strain>
    </source>
</reference>
<dbReference type="Proteomes" id="UP001597111">
    <property type="component" value="Unassembled WGS sequence"/>
</dbReference>
<proteinExistence type="predicted"/>
<accession>A0ABD6B891</accession>
<evidence type="ECO:0000313" key="2">
    <source>
        <dbReference type="Proteomes" id="UP001597111"/>
    </source>
</evidence>